<dbReference type="InterPro" id="IPR040451">
    <property type="entry name" value="GH81_N"/>
</dbReference>
<organism evidence="11 12">
    <name type="scientific">Phytophthora infestans</name>
    <name type="common">Potato late blight agent</name>
    <name type="synonym">Botrytis infestans</name>
    <dbReference type="NCBI Taxonomy" id="4787"/>
    <lineage>
        <taxon>Eukaryota</taxon>
        <taxon>Sar</taxon>
        <taxon>Stramenopiles</taxon>
        <taxon>Oomycota</taxon>
        <taxon>Peronosporomycetes</taxon>
        <taxon>Peronosporales</taxon>
        <taxon>Peronosporaceae</taxon>
        <taxon>Phytophthora</taxon>
    </lineage>
</organism>
<dbReference type="InterPro" id="IPR005200">
    <property type="entry name" value="Endo-beta-glucanase"/>
</dbReference>
<evidence type="ECO:0000313" key="11">
    <source>
        <dbReference type="EMBL" id="KAF4046549.1"/>
    </source>
</evidence>
<dbReference type="GO" id="GO:0071555">
    <property type="term" value="P:cell wall organization"/>
    <property type="evidence" value="ECO:0007669"/>
    <property type="project" value="UniProtKB-KW"/>
</dbReference>
<accession>A0A833W8E6</accession>
<dbReference type="Pfam" id="PF17652">
    <property type="entry name" value="Glyco_hydro81C"/>
    <property type="match status" value="1"/>
</dbReference>
<keyword evidence="4 11" id="KW-0378">Hydrolase</keyword>
<evidence type="ECO:0000313" key="12">
    <source>
        <dbReference type="Proteomes" id="UP000602510"/>
    </source>
</evidence>
<dbReference type="GO" id="GO:0042973">
    <property type="term" value="F:glucan endo-1,3-beta-D-glucosidase activity"/>
    <property type="evidence" value="ECO:0007669"/>
    <property type="project" value="UniProtKB-EC"/>
</dbReference>
<comment type="caution">
    <text evidence="11">The sequence shown here is derived from an EMBL/GenBank/DDBJ whole genome shotgun (WGS) entry which is preliminary data.</text>
</comment>
<comment type="catalytic activity">
    <reaction evidence="1">
        <text>Hydrolysis of (1-&gt;3)-beta-D-glucosidic linkages in (1-&gt;3)-beta-D-glucans.</text>
        <dbReference type="EC" id="3.2.1.39"/>
    </reaction>
</comment>
<dbReference type="Gene3D" id="2.70.98.30">
    <property type="entry name" value="Golgi alpha-mannosidase II, domain 4"/>
    <property type="match status" value="1"/>
</dbReference>
<evidence type="ECO:0000259" key="10">
    <source>
        <dbReference type="Pfam" id="PF17652"/>
    </source>
</evidence>
<dbReference type="GO" id="GO:0052861">
    <property type="term" value="F:endo-1,3(4)-beta-glucanase activity"/>
    <property type="evidence" value="ECO:0007669"/>
    <property type="project" value="InterPro"/>
</dbReference>
<keyword evidence="12" id="KW-1185">Reference proteome</keyword>
<feature type="domain" description="Glycosyl hydrolase family 81 C-terminal" evidence="10">
    <location>
        <begin position="456"/>
        <end position="804"/>
    </location>
</feature>
<proteinExistence type="inferred from homology"/>
<evidence type="ECO:0000256" key="4">
    <source>
        <dbReference type="ARBA" id="ARBA00022801"/>
    </source>
</evidence>
<evidence type="ECO:0000256" key="3">
    <source>
        <dbReference type="ARBA" id="ARBA00012780"/>
    </source>
</evidence>
<evidence type="ECO:0000256" key="1">
    <source>
        <dbReference type="ARBA" id="ARBA00000382"/>
    </source>
</evidence>
<dbReference type="PANTHER" id="PTHR31983:SF0">
    <property type="entry name" value="GLUCAN ENDO-1,3-BETA-D-GLUCOSIDASE 2"/>
    <property type="match status" value="1"/>
</dbReference>
<dbReference type="PANTHER" id="PTHR31983">
    <property type="entry name" value="ENDO-1,3(4)-BETA-GLUCANASE 1"/>
    <property type="match status" value="1"/>
</dbReference>
<evidence type="ECO:0000259" key="9">
    <source>
        <dbReference type="Pfam" id="PF03639"/>
    </source>
</evidence>
<name>A0A833W8E6_PHYIN</name>
<gene>
    <name evidence="11" type="ORF">GN244_ATG00938</name>
</gene>
<dbReference type="Pfam" id="PF03639">
    <property type="entry name" value="Glyco_hydro_81"/>
    <property type="match status" value="1"/>
</dbReference>
<dbReference type="InterPro" id="IPR040720">
    <property type="entry name" value="GH81_C"/>
</dbReference>
<evidence type="ECO:0000256" key="5">
    <source>
        <dbReference type="ARBA" id="ARBA00023277"/>
    </source>
</evidence>
<sequence length="812" mass="89800">MRAIDSSLLQPHLSFRHLIRNQDHQQPATTCARRKVSASAFLGLGAVLQHLHLPVVASFSDDSPVIAPTFAPVNVTAPEAGDVDFTNSSAADPDVGDEDSSGFRALKPPGYLVEHTDAMMGLCPPRFLDSSVIKTRAIPTNNWWGNIIAHDANAAIQPIWSNPYSLQMVVDKAPFGMSVSYPYRCRFSGGSSGNNGAVKFYAHGMVREVLFSAEEIVWQKPNFQVVDWADQGVTVKFTAGSSSGTMVSDLVSGMVYSSMKYSGLTPRLVSSAVVSTINGQPLGGQVRGSKFEIVYNSGQKWVVYALSSDGRSDKEITLTADGTSALKSTGVFDGILRVALVLEDSWLTTLDQHKSCIVQAATIDLHDDSSYAFKWKTTGDCSCGLLHYAMKHHTETIDTSSGVRQVDGMVAYSTTRGAYQAFTTPEGSADPVWEIKEAQQVPEDFYPSRKIASNMAQQQRILDHLREDINAGWSIPLDGSYYFNGKAAQKYASLCLIANDPAIVGGDKSLLNSCLNKLRGVMAPFVANSWANKLQYDQIYGGIVSSQGFKTKDLNADFGNTMYNDHHFHYGYWIHTAAIINRLDPSWSDLPKLNTMVNLLVRDVANFDPDDKFFARFRSFDWYRGHSYSHGVTPFADGKDQESTSEDVNFAFGMYMYGKATNNAAMEAVGKLMTRVNTHAIKTYFLIEDANQIHPANFRPNKVTGIYFDNKVDYATWFSAEKYCIHGIQMIPVSAVTEFVRTKQFVKEEWEQVLGKETIVTREDTGNAWLSLLYANFAMVDKQRALGVLQKAKMDDGLSRSWALYMASSFAE</sequence>
<keyword evidence="5" id="KW-0119">Carbohydrate metabolism</keyword>
<dbReference type="AlphaFoldDB" id="A0A833W8E6"/>
<feature type="domain" description="Glycosyl hydrolase family 81 N-terminal" evidence="9">
    <location>
        <begin position="134"/>
        <end position="424"/>
    </location>
</feature>
<evidence type="ECO:0000256" key="8">
    <source>
        <dbReference type="ARBA" id="ARBA00023326"/>
    </source>
</evidence>
<dbReference type="EC" id="3.2.1.39" evidence="3"/>
<protein>
    <recommendedName>
        <fullName evidence="3">glucan endo-1,3-beta-D-glucosidase</fullName>
        <ecNumber evidence="3">3.2.1.39</ecNumber>
    </recommendedName>
</protein>
<dbReference type="Gene3D" id="1.20.5.420">
    <property type="entry name" value="Immunoglobulin FC, subunit C"/>
    <property type="match status" value="1"/>
</dbReference>
<dbReference type="Proteomes" id="UP000602510">
    <property type="component" value="Unassembled WGS sequence"/>
</dbReference>
<reference evidence="11" key="1">
    <citation type="submission" date="2020-04" db="EMBL/GenBank/DDBJ databases">
        <title>Hybrid Assembly of Korean Phytophthora infestans isolates.</title>
        <authorList>
            <person name="Prokchorchik M."/>
            <person name="Lee Y."/>
            <person name="Seo J."/>
            <person name="Cho J.-H."/>
            <person name="Park Y.-E."/>
            <person name="Jang D.-C."/>
            <person name="Im J.-S."/>
            <person name="Choi J.-G."/>
            <person name="Park H.-J."/>
            <person name="Lee G.-B."/>
            <person name="Lee Y.-G."/>
            <person name="Hong S.-Y."/>
            <person name="Cho K."/>
            <person name="Sohn K.H."/>
        </authorList>
    </citation>
    <scope>NUCLEOTIDE SEQUENCE</scope>
    <source>
        <strain evidence="11">KR_1_A1</strain>
    </source>
</reference>
<comment type="similarity">
    <text evidence="2">Belongs to the glycosyl hydrolase 81 family.</text>
</comment>
<keyword evidence="6" id="KW-0326">Glycosidase</keyword>
<evidence type="ECO:0000256" key="2">
    <source>
        <dbReference type="ARBA" id="ARBA00010730"/>
    </source>
</evidence>
<dbReference type="PROSITE" id="PS52008">
    <property type="entry name" value="GH81"/>
    <property type="match status" value="1"/>
</dbReference>
<dbReference type="GO" id="GO:0000272">
    <property type="term" value="P:polysaccharide catabolic process"/>
    <property type="evidence" value="ECO:0007669"/>
    <property type="project" value="UniProtKB-KW"/>
</dbReference>
<dbReference type="Gene3D" id="1.10.287.1170">
    <property type="entry name" value="glycoside hydrolase family 81 endo-[beta] glucanase"/>
    <property type="match status" value="1"/>
</dbReference>
<evidence type="ECO:0000256" key="6">
    <source>
        <dbReference type="ARBA" id="ARBA00023295"/>
    </source>
</evidence>
<dbReference type="EMBL" id="WSZM01000015">
    <property type="protein sequence ID" value="KAF4046549.1"/>
    <property type="molecule type" value="Genomic_DNA"/>
</dbReference>
<keyword evidence="7" id="KW-0961">Cell wall biogenesis/degradation</keyword>
<evidence type="ECO:0000256" key="7">
    <source>
        <dbReference type="ARBA" id="ARBA00023316"/>
    </source>
</evidence>
<keyword evidence="8" id="KW-0624">Polysaccharide degradation</keyword>